<protein>
    <submittedName>
        <fullName evidence="2">ROK family protein</fullName>
    </submittedName>
</protein>
<dbReference type="InterPro" id="IPR043129">
    <property type="entry name" value="ATPase_NBD"/>
</dbReference>
<dbReference type="AlphaFoldDB" id="A0A6I6JYY2"/>
<proteinExistence type="inferred from homology"/>
<dbReference type="EMBL" id="CP046401">
    <property type="protein sequence ID" value="QGY47791.1"/>
    <property type="molecule type" value="Genomic_DNA"/>
</dbReference>
<dbReference type="Proteomes" id="UP000428260">
    <property type="component" value="Chromosome"/>
</dbReference>
<evidence type="ECO:0000313" key="3">
    <source>
        <dbReference type="Proteomes" id="UP000428260"/>
    </source>
</evidence>
<reference evidence="2 3" key="1">
    <citation type="submission" date="2019-11" db="EMBL/GenBank/DDBJ databases">
        <authorList>
            <person name="Zheng R.K."/>
            <person name="Sun C.M."/>
        </authorList>
    </citation>
    <scope>NUCLEOTIDE SEQUENCE [LARGE SCALE GENOMIC DNA]</scope>
    <source>
        <strain evidence="2 3">WC007</strain>
    </source>
</reference>
<keyword evidence="3" id="KW-1185">Reference proteome</keyword>
<name>A0A6I6JYY2_9BACT</name>
<comment type="similarity">
    <text evidence="1">Belongs to the ROK (NagC/XylR) family.</text>
</comment>
<dbReference type="InterPro" id="IPR000600">
    <property type="entry name" value="ROK"/>
</dbReference>
<dbReference type="PANTHER" id="PTHR18964">
    <property type="entry name" value="ROK (REPRESSOR, ORF, KINASE) FAMILY"/>
    <property type="match status" value="1"/>
</dbReference>
<dbReference type="PANTHER" id="PTHR18964:SF149">
    <property type="entry name" value="BIFUNCTIONAL UDP-N-ACETYLGLUCOSAMINE 2-EPIMERASE_N-ACETYLMANNOSAMINE KINASE"/>
    <property type="match status" value="1"/>
</dbReference>
<organism evidence="2 3">
    <name type="scientific">Maribellus comscasis</name>
    <dbReference type="NCBI Taxonomy" id="2681766"/>
    <lineage>
        <taxon>Bacteria</taxon>
        <taxon>Pseudomonadati</taxon>
        <taxon>Bacteroidota</taxon>
        <taxon>Bacteroidia</taxon>
        <taxon>Marinilabiliales</taxon>
        <taxon>Prolixibacteraceae</taxon>
        <taxon>Maribellus</taxon>
    </lineage>
</organism>
<sequence>MALQMKSYLSIDAGGTFLKSAVLSSEGEIFRESVFSVESFSGGTKEKIFGAFTKIILKGLDFADDKGMELRGVGVAFPGPFDIEKAIPLMQHKFQSIYGINLRDVFYKMSGLPENIPIKFIHDANAVLAGELWKGNAKEFSNAAVVTLGTGLGFALAEEGKLLCNSVGGPFMSIFQLPYKEGILEDYVSKRGFIKIYQELNSKINCNGLEVSDIGKLANNGDENSIWTFQKAGEILGESLKDILVEQKIECLLFGGQISRSFSYMKEPLQKVLKNVSSLKKINVVKSIDYAALWGALNTVLYNE</sequence>
<dbReference type="Pfam" id="PF00480">
    <property type="entry name" value="ROK"/>
    <property type="match status" value="2"/>
</dbReference>
<dbReference type="Gene3D" id="3.30.420.40">
    <property type="match status" value="2"/>
</dbReference>
<evidence type="ECO:0000256" key="1">
    <source>
        <dbReference type="ARBA" id="ARBA00006479"/>
    </source>
</evidence>
<dbReference type="KEGG" id="mcos:GM418_30265"/>
<evidence type="ECO:0000313" key="2">
    <source>
        <dbReference type="EMBL" id="QGY47791.1"/>
    </source>
</evidence>
<dbReference type="SUPFAM" id="SSF53067">
    <property type="entry name" value="Actin-like ATPase domain"/>
    <property type="match status" value="1"/>
</dbReference>
<gene>
    <name evidence="2" type="ORF">GM418_30265</name>
</gene>
<accession>A0A6I6JYY2</accession>